<evidence type="ECO:0000256" key="1">
    <source>
        <dbReference type="SAM" id="SignalP"/>
    </source>
</evidence>
<dbReference type="AlphaFoldDB" id="A0A7X1FV72"/>
<proteinExistence type="predicted"/>
<dbReference type="InterPro" id="IPR017853">
    <property type="entry name" value="GH"/>
</dbReference>
<dbReference type="InterPro" id="IPR006311">
    <property type="entry name" value="TAT_signal"/>
</dbReference>
<dbReference type="InterPro" id="IPR028212">
    <property type="entry name" value="GHL6"/>
</dbReference>
<dbReference type="Proteomes" id="UP000566813">
    <property type="component" value="Unassembled WGS sequence"/>
</dbReference>
<protein>
    <submittedName>
        <fullName evidence="2">Family 10 glycosylhydrolase</fullName>
    </submittedName>
</protein>
<dbReference type="RefSeq" id="WP_185665745.1">
    <property type="nucleotide sequence ID" value="NZ_JACLAW010000020.1"/>
</dbReference>
<evidence type="ECO:0000313" key="2">
    <source>
        <dbReference type="EMBL" id="MBC2667449.1"/>
    </source>
</evidence>
<comment type="caution">
    <text evidence="2">The sequence shown here is derived from an EMBL/GenBank/DDBJ whole genome shotgun (WGS) entry which is preliminary data.</text>
</comment>
<organism evidence="2 3">
    <name type="scientific">Novosphingobium flavum</name>
    <dbReference type="NCBI Taxonomy" id="1778672"/>
    <lineage>
        <taxon>Bacteria</taxon>
        <taxon>Pseudomonadati</taxon>
        <taxon>Pseudomonadota</taxon>
        <taxon>Alphaproteobacteria</taxon>
        <taxon>Sphingomonadales</taxon>
        <taxon>Sphingomonadaceae</taxon>
        <taxon>Novosphingobium</taxon>
    </lineage>
</organism>
<evidence type="ECO:0000313" key="3">
    <source>
        <dbReference type="Proteomes" id="UP000566813"/>
    </source>
</evidence>
<keyword evidence="1" id="KW-0732">Signal</keyword>
<keyword evidence="2" id="KW-0378">Hydrolase</keyword>
<name>A0A7X1FV72_9SPHN</name>
<dbReference type="SUPFAM" id="SSF51445">
    <property type="entry name" value="(Trans)glycosidases"/>
    <property type="match status" value="1"/>
</dbReference>
<feature type="signal peptide" evidence="1">
    <location>
        <begin position="1"/>
        <end position="22"/>
    </location>
</feature>
<keyword evidence="3" id="KW-1185">Reference proteome</keyword>
<dbReference type="Gene3D" id="3.20.20.80">
    <property type="entry name" value="Glycosidases"/>
    <property type="match status" value="1"/>
</dbReference>
<sequence>MTYSRRDALSLSGSAAVATALAASGTQSAFGAPLASAGKRWWIDESVRMALFLYNQYQAPTDSDAFVQTLVDLNANAVVLPTAGIAAFYPTKVPFHTIAPSLPAGRDLIGEIVKKAHAKGIYVVARFEWTVNQDKKVIEAHPDWVQRNAAGESPLWNDTYAMCINGGYMQSHIFKIMDEALSRYPFDGMFFNYGGGQRNAFGPCHCDNCKALFRQKYNRDIPAKPDDDYIAFMNEGAANLAAKIRAFAKAKNPNINYMVGSEADSTNSETHGAPIAEAHALWLYDASETVNRARAAFPDRMQFNNDAAFLDGRWRYAHRPAPEGEIRSYQNMANGAGPYLFVNGSHHQFDQNAQKGAAPAFKFHKDHEDLYVRQENAARVLLLDEPQSSLAAALFRYGENRTEGNPPGNGGFGYRDSTELGSGGENAKTDMAGFFRLLTEQHIPFVLSRDLSWVERNPDKYDLVISSKGAPKALDAYLRQGGRVLAAGAVLPELSLPSVVKAWRRKETLASYWRVQDKALLPSLADTDLMFFYSDYLELEPNGKSALTFVPPTKINPMEMVGENMRDTSMPGLHFADYGKGKLAYIPWNIGDLYHRASAVHHAALVGDLIDNLLPAGRQIRTNAHPTVQMTLQVQKASNRTLVHFVNLSGAAQVAYHPAIPMSGINVDVRGSYSSARMASSNRELPIRRSSGYTSFTLPTLDTYDVVVLT</sequence>
<feature type="chain" id="PRO_5031272740" evidence="1">
    <location>
        <begin position="23"/>
        <end position="710"/>
    </location>
</feature>
<reference evidence="2 3" key="1">
    <citation type="submission" date="2020-08" db="EMBL/GenBank/DDBJ databases">
        <title>The genome sequence of type strain Novosphingobium flavum NBRC 111647.</title>
        <authorList>
            <person name="Liu Y."/>
        </authorList>
    </citation>
    <scope>NUCLEOTIDE SEQUENCE [LARGE SCALE GENOMIC DNA]</scope>
    <source>
        <strain evidence="2 3">NBRC 111647</strain>
    </source>
</reference>
<accession>A0A7X1FV72</accession>
<dbReference type="PROSITE" id="PS51318">
    <property type="entry name" value="TAT"/>
    <property type="match status" value="1"/>
</dbReference>
<dbReference type="Pfam" id="PF14871">
    <property type="entry name" value="GHL6"/>
    <property type="match status" value="1"/>
</dbReference>
<dbReference type="EMBL" id="JACLAW010000020">
    <property type="protein sequence ID" value="MBC2667449.1"/>
    <property type="molecule type" value="Genomic_DNA"/>
</dbReference>
<dbReference type="GO" id="GO:0016787">
    <property type="term" value="F:hydrolase activity"/>
    <property type="evidence" value="ECO:0007669"/>
    <property type="project" value="UniProtKB-KW"/>
</dbReference>
<gene>
    <name evidence="2" type="ORF">H7F51_18175</name>
</gene>